<feature type="active site" evidence="6">
    <location>
        <position position="492"/>
    </location>
</feature>
<dbReference type="EMBL" id="KV407460">
    <property type="protein sequence ID" value="KZF21714.1"/>
    <property type="molecule type" value="Genomic_DNA"/>
</dbReference>
<dbReference type="InParanoid" id="A0A165G433"/>
<dbReference type="GO" id="GO:0005975">
    <property type="term" value="P:carbohydrate metabolic process"/>
    <property type="evidence" value="ECO:0007669"/>
    <property type="project" value="InterPro"/>
</dbReference>
<feature type="active site" evidence="6">
    <location>
        <position position="312"/>
    </location>
</feature>
<comment type="cofactor">
    <cofactor evidence="1 7">
        <name>Ca(2+)</name>
        <dbReference type="ChEBI" id="CHEBI:29108"/>
    </cofactor>
</comment>
<evidence type="ECO:0000256" key="8">
    <source>
        <dbReference type="PIRSR" id="PIRSR601382-3"/>
    </source>
</evidence>
<evidence type="ECO:0000313" key="11">
    <source>
        <dbReference type="Proteomes" id="UP000076632"/>
    </source>
</evidence>
<dbReference type="UniPathway" id="UPA00378"/>
<organism evidence="10 11">
    <name type="scientific">Xylona heveae (strain CBS 132557 / TC161)</name>
    <dbReference type="NCBI Taxonomy" id="1328760"/>
    <lineage>
        <taxon>Eukaryota</taxon>
        <taxon>Fungi</taxon>
        <taxon>Dikarya</taxon>
        <taxon>Ascomycota</taxon>
        <taxon>Pezizomycotina</taxon>
        <taxon>Xylonomycetes</taxon>
        <taxon>Xylonales</taxon>
        <taxon>Xylonaceae</taxon>
        <taxon>Xylona</taxon>
    </lineage>
</organism>
<keyword evidence="11" id="KW-1185">Reference proteome</keyword>
<feature type="binding site" evidence="7">
    <location>
        <position position="578"/>
    </location>
    <ligand>
        <name>Ca(2+)</name>
        <dbReference type="ChEBI" id="CHEBI:29108"/>
    </ligand>
</feature>
<dbReference type="InterPro" id="IPR012341">
    <property type="entry name" value="6hp_glycosidase-like_sf"/>
</dbReference>
<feature type="disulfide bond" evidence="8">
    <location>
        <begin position="384"/>
        <end position="413"/>
    </location>
</feature>
<dbReference type="PANTHER" id="PTHR11742">
    <property type="entry name" value="MANNOSYL-OLIGOSACCHARIDE ALPHA-1,2-MANNOSIDASE-RELATED"/>
    <property type="match status" value="1"/>
</dbReference>
<dbReference type="STRING" id="1328760.A0A165G433"/>
<keyword evidence="5 8" id="KW-1015">Disulfide bond</keyword>
<evidence type="ECO:0000256" key="7">
    <source>
        <dbReference type="PIRSR" id="PIRSR601382-2"/>
    </source>
</evidence>
<dbReference type="InterPro" id="IPR036026">
    <property type="entry name" value="Seven-hairpin_glycosidases"/>
</dbReference>
<dbReference type="RefSeq" id="XP_018187269.1">
    <property type="nucleotide sequence ID" value="XM_018335242.1"/>
</dbReference>
<evidence type="ECO:0000313" key="10">
    <source>
        <dbReference type="EMBL" id="KZF21714.1"/>
    </source>
</evidence>
<evidence type="ECO:0000256" key="4">
    <source>
        <dbReference type="ARBA" id="ARBA00022801"/>
    </source>
</evidence>
<dbReference type="PRINTS" id="PR00747">
    <property type="entry name" value="GLYHDRLASE47"/>
</dbReference>
<dbReference type="Proteomes" id="UP000076632">
    <property type="component" value="Unassembled WGS sequence"/>
</dbReference>
<feature type="active site" description="Proton donor" evidence="6">
    <location>
        <position position="174"/>
    </location>
</feature>
<dbReference type="GO" id="GO:0016020">
    <property type="term" value="C:membrane"/>
    <property type="evidence" value="ECO:0007669"/>
    <property type="project" value="InterPro"/>
</dbReference>
<dbReference type="AlphaFoldDB" id="A0A165G433"/>
<name>A0A165G433_XYLHT</name>
<comment type="similarity">
    <text evidence="3 9">Belongs to the glycosyl hydrolase 47 family.</text>
</comment>
<dbReference type="OrthoDB" id="8118055at2759"/>
<evidence type="ECO:0000256" key="3">
    <source>
        <dbReference type="ARBA" id="ARBA00007658"/>
    </source>
</evidence>
<dbReference type="Pfam" id="PF01532">
    <property type="entry name" value="Glyco_hydro_47"/>
    <property type="match status" value="1"/>
</dbReference>
<dbReference type="GeneID" id="28900379"/>
<evidence type="ECO:0000256" key="6">
    <source>
        <dbReference type="PIRSR" id="PIRSR601382-1"/>
    </source>
</evidence>
<dbReference type="InterPro" id="IPR001382">
    <property type="entry name" value="Glyco_hydro_47"/>
</dbReference>
<evidence type="ECO:0000256" key="9">
    <source>
        <dbReference type="RuleBase" id="RU361193"/>
    </source>
</evidence>
<dbReference type="EC" id="3.2.1.-" evidence="9"/>
<sequence>MFYVRRLWLAPAALISLVIFFVFRNADNTARRLMNEGGATSSIRVTIAHGEDYPVSEFLKLPSEAPSQLPQIQYNFGGDSESKQNGKNLDRRRVVRNTFDRGWHGYKKYAWKSDEVGPITGEYRNPFGGWAATLVDALDTLWIMDRHEEFEEAVHVVSGINFTTTTQPTLNVFETTIRYIGGMLGAYDVSDGQYPVLLDKAKELGDFLYRAFDTPNRMPISRWDWQSYAWGTKQVAPSAMLIAEIGSLTLEFTRLSQLTGDPKYFDAVQRISNELEKSQDKTQLPGLWPVIVNAENLTFNLPGIYTIGGMVDSLYEYFPKEHMLLGGVTNQYRKLYENAVDAMKKYLFFKPMTPTGADILFSGDVWYNKKGTLNIDPRGQHLSCFAGGMVAVGAQLFDRPQDLPTARKLVEGCTWAYHSQPSGLMPEVFHMVHCEADDPCEWDIEKWHNEVLKSQKYSGDITREGVNRLTVAERLSPGFTKIEDRTYKLRPEAIESVFILYRITGDKSLQEIAWRMFTAIEDATKTHFANAGIHDVTRADSPKMDRMESFWFAETLKYFYLIFSEPNLISLDDYVLNTEAHPFKRPKANHV</sequence>
<keyword evidence="9" id="KW-0326">Glycosidase</keyword>
<dbReference type="SUPFAM" id="SSF48225">
    <property type="entry name" value="Seven-hairpin glycosidases"/>
    <property type="match status" value="1"/>
</dbReference>
<evidence type="ECO:0000256" key="5">
    <source>
        <dbReference type="ARBA" id="ARBA00023157"/>
    </source>
</evidence>
<reference evidence="10 11" key="1">
    <citation type="journal article" date="2016" name="Fungal Biol.">
        <title>The genome of Xylona heveae provides a window into fungal endophytism.</title>
        <authorList>
            <person name="Gazis R."/>
            <person name="Kuo A."/>
            <person name="Riley R."/>
            <person name="LaButti K."/>
            <person name="Lipzen A."/>
            <person name="Lin J."/>
            <person name="Amirebrahimi M."/>
            <person name="Hesse C.N."/>
            <person name="Spatafora J.W."/>
            <person name="Henrissat B."/>
            <person name="Hainaut M."/>
            <person name="Grigoriev I.V."/>
            <person name="Hibbett D.S."/>
        </authorList>
    </citation>
    <scope>NUCLEOTIDE SEQUENCE [LARGE SCALE GENOMIC DNA]</scope>
    <source>
        <strain evidence="10 11">TC161</strain>
    </source>
</reference>
<dbReference type="OMA" id="VWGTNEF"/>
<dbReference type="GO" id="GO:0005783">
    <property type="term" value="C:endoplasmic reticulum"/>
    <property type="evidence" value="ECO:0007669"/>
    <property type="project" value="TreeGrafter"/>
</dbReference>
<feature type="active site" description="Proton donor" evidence="6">
    <location>
        <position position="427"/>
    </location>
</feature>
<dbReference type="GO" id="GO:0005509">
    <property type="term" value="F:calcium ion binding"/>
    <property type="evidence" value="ECO:0007669"/>
    <property type="project" value="InterPro"/>
</dbReference>
<keyword evidence="4 9" id="KW-0378">Hydrolase</keyword>
<protein>
    <recommendedName>
        <fullName evidence="9">alpha-1,2-Mannosidase</fullName>
        <ecNumber evidence="9">3.2.1.-</ecNumber>
    </recommendedName>
</protein>
<keyword evidence="7" id="KW-0479">Metal-binding</keyword>
<keyword evidence="7" id="KW-0106">Calcium</keyword>
<dbReference type="PANTHER" id="PTHR11742:SF49">
    <property type="entry name" value="ALPHA-1,2-MANNOSIDASE"/>
    <property type="match status" value="1"/>
</dbReference>
<proteinExistence type="inferred from homology"/>
<gene>
    <name evidence="10" type="ORF">L228DRAFT_269171</name>
</gene>
<dbReference type="GO" id="GO:0004571">
    <property type="term" value="F:mannosyl-oligosaccharide 1,2-alpha-mannosidase activity"/>
    <property type="evidence" value="ECO:0007669"/>
    <property type="project" value="InterPro"/>
</dbReference>
<dbReference type="InterPro" id="IPR050749">
    <property type="entry name" value="Glycosyl_Hydrolase_47"/>
</dbReference>
<accession>A0A165G433</accession>
<dbReference type="GO" id="GO:0036503">
    <property type="term" value="P:ERAD pathway"/>
    <property type="evidence" value="ECO:0007669"/>
    <property type="project" value="UniProtKB-ARBA"/>
</dbReference>
<comment type="pathway">
    <text evidence="2">Protein modification; protein glycosylation.</text>
</comment>
<dbReference type="Gene3D" id="1.50.10.10">
    <property type="match status" value="1"/>
</dbReference>
<evidence type="ECO:0000256" key="1">
    <source>
        <dbReference type="ARBA" id="ARBA00001913"/>
    </source>
</evidence>
<evidence type="ECO:0000256" key="2">
    <source>
        <dbReference type="ARBA" id="ARBA00004922"/>
    </source>
</evidence>
<dbReference type="FunFam" id="1.50.10.10:FF:000037">
    <property type="entry name" value="alpha-1,2-Mannosidase"/>
    <property type="match status" value="1"/>
</dbReference>